<feature type="region of interest" description="Disordered" evidence="1">
    <location>
        <begin position="1"/>
        <end position="23"/>
    </location>
</feature>
<feature type="compositionally biased region" description="Basic and acidic residues" evidence="1">
    <location>
        <begin position="1"/>
        <end position="15"/>
    </location>
</feature>
<gene>
    <name evidence="2" type="ORF">U9M48_042045</name>
</gene>
<dbReference type="EMBL" id="CP144754">
    <property type="protein sequence ID" value="WVZ96405.1"/>
    <property type="molecule type" value="Genomic_DNA"/>
</dbReference>
<evidence type="ECO:0000313" key="3">
    <source>
        <dbReference type="Proteomes" id="UP001341281"/>
    </source>
</evidence>
<name>A0AAQ3UQB5_PASNO</name>
<protein>
    <submittedName>
        <fullName evidence="2">Uncharacterized protein</fullName>
    </submittedName>
</protein>
<evidence type="ECO:0000313" key="2">
    <source>
        <dbReference type="EMBL" id="WVZ96405.1"/>
    </source>
</evidence>
<dbReference type="Proteomes" id="UP001341281">
    <property type="component" value="Chromosome 10"/>
</dbReference>
<keyword evidence="3" id="KW-1185">Reference proteome</keyword>
<reference evidence="2 3" key="1">
    <citation type="submission" date="2024-02" db="EMBL/GenBank/DDBJ databases">
        <title>High-quality chromosome-scale genome assembly of Pensacola bahiagrass (Paspalum notatum Flugge var. saurae).</title>
        <authorList>
            <person name="Vega J.M."/>
            <person name="Podio M."/>
            <person name="Orjuela J."/>
            <person name="Siena L.A."/>
            <person name="Pessino S.C."/>
            <person name="Combes M.C."/>
            <person name="Mariac C."/>
            <person name="Albertini E."/>
            <person name="Pupilli F."/>
            <person name="Ortiz J.P.A."/>
            <person name="Leblanc O."/>
        </authorList>
    </citation>
    <scope>NUCLEOTIDE SEQUENCE [LARGE SCALE GENOMIC DNA]</scope>
    <source>
        <strain evidence="2">R1</strain>
        <tissue evidence="2">Leaf</tissue>
    </source>
</reference>
<evidence type="ECO:0000256" key="1">
    <source>
        <dbReference type="SAM" id="MobiDB-lite"/>
    </source>
</evidence>
<organism evidence="2 3">
    <name type="scientific">Paspalum notatum var. saurae</name>
    <dbReference type="NCBI Taxonomy" id="547442"/>
    <lineage>
        <taxon>Eukaryota</taxon>
        <taxon>Viridiplantae</taxon>
        <taxon>Streptophyta</taxon>
        <taxon>Embryophyta</taxon>
        <taxon>Tracheophyta</taxon>
        <taxon>Spermatophyta</taxon>
        <taxon>Magnoliopsida</taxon>
        <taxon>Liliopsida</taxon>
        <taxon>Poales</taxon>
        <taxon>Poaceae</taxon>
        <taxon>PACMAD clade</taxon>
        <taxon>Panicoideae</taxon>
        <taxon>Andropogonodae</taxon>
        <taxon>Paspaleae</taxon>
        <taxon>Paspalinae</taxon>
        <taxon>Paspalum</taxon>
    </lineage>
</organism>
<proteinExistence type="predicted"/>
<sequence>MLGVMDLDHALREDASTPPAAGGDAAVTVEAMKRYEVDKQRWERSNRLSLMIMQKSISIGIRGTIPNSKDNVPFNAKQYLASVEQ</sequence>
<dbReference type="AlphaFoldDB" id="A0AAQ3UQB5"/>
<accession>A0AAQ3UQB5</accession>